<dbReference type="RefSeq" id="WP_130491677.1">
    <property type="nucleotide sequence ID" value="NZ_SGXD01000001.1"/>
</dbReference>
<dbReference type="PRINTS" id="PR00081">
    <property type="entry name" value="GDHRDH"/>
</dbReference>
<dbReference type="GO" id="GO:0016491">
    <property type="term" value="F:oxidoreductase activity"/>
    <property type="evidence" value="ECO:0007669"/>
    <property type="project" value="UniProtKB-KW"/>
</dbReference>
<keyword evidence="2" id="KW-0560">Oxidoreductase</keyword>
<comment type="similarity">
    <text evidence="1">Belongs to the short-chain dehydrogenases/reductases (SDR) family.</text>
</comment>
<gene>
    <name evidence="3" type="ORF">EV189_0877</name>
</gene>
<dbReference type="PANTHER" id="PTHR44196">
    <property type="entry name" value="DEHYDROGENASE/REDUCTASE SDR FAMILY MEMBER 7B"/>
    <property type="match status" value="1"/>
</dbReference>
<dbReference type="EMBL" id="SGXD01000001">
    <property type="protein sequence ID" value="RZS91630.1"/>
    <property type="molecule type" value="Genomic_DNA"/>
</dbReference>
<evidence type="ECO:0000256" key="1">
    <source>
        <dbReference type="ARBA" id="ARBA00006484"/>
    </source>
</evidence>
<name>A0A4Q7NXB2_9ACTN</name>
<dbReference type="AlphaFoldDB" id="A0A4Q7NXB2"/>
<proteinExistence type="inferred from homology"/>
<protein>
    <submittedName>
        <fullName evidence="3">NADP-dependent 3-hydroxy acid dehydrogenase YdfG</fullName>
    </submittedName>
</protein>
<dbReference type="InterPro" id="IPR036291">
    <property type="entry name" value="NAD(P)-bd_dom_sf"/>
</dbReference>
<sequence length="239" mass="25146">MADPRVLWVTGAGSGMGRASAVAVAAGRRVALSGRRRDRLEEVAALVEQTGGEALVLPLDARDPAALADAHDEIRSRWGAVGDVVLSAGLNAPRRTWADQSMTDVQAVLDTNFSAVVRAVDAVLPDLRTSHGQVVVVSSYAAWRFSPGAGVAYSASKTALSAVCQTLNAQEAAHGVRATHLCPGDVDTEFLRLRPAEPGAEARARMLSPDDVARAVRFVLESPAHVRIDELVISPVSQA</sequence>
<organism evidence="3 4">
    <name type="scientific">Motilibacter rhizosphaerae</name>
    <dbReference type="NCBI Taxonomy" id="598652"/>
    <lineage>
        <taxon>Bacteria</taxon>
        <taxon>Bacillati</taxon>
        <taxon>Actinomycetota</taxon>
        <taxon>Actinomycetes</taxon>
        <taxon>Motilibacterales</taxon>
        <taxon>Motilibacteraceae</taxon>
        <taxon>Motilibacter</taxon>
    </lineage>
</organism>
<keyword evidence="4" id="KW-1185">Reference proteome</keyword>
<dbReference type="SUPFAM" id="SSF51735">
    <property type="entry name" value="NAD(P)-binding Rossmann-fold domains"/>
    <property type="match status" value="1"/>
</dbReference>
<evidence type="ECO:0000256" key="2">
    <source>
        <dbReference type="ARBA" id="ARBA00023002"/>
    </source>
</evidence>
<dbReference type="PANTHER" id="PTHR44196:SF1">
    <property type="entry name" value="DEHYDROGENASE_REDUCTASE SDR FAMILY MEMBER 7B"/>
    <property type="match status" value="1"/>
</dbReference>
<dbReference type="Proteomes" id="UP000293638">
    <property type="component" value="Unassembled WGS sequence"/>
</dbReference>
<evidence type="ECO:0000313" key="3">
    <source>
        <dbReference type="EMBL" id="RZS91630.1"/>
    </source>
</evidence>
<reference evidence="3 4" key="1">
    <citation type="submission" date="2019-02" db="EMBL/GenBank/DDBJ databases">
        <title>Genomic Encyclopedia of Type Strains, Phase IV (KMG-IV): sequencing the most valuable type-strain genomes for metagenomic binning, comparative biology and taxonomic classification.</title>
        <authorList>
            <person name="Goeker M."/>
        </authorList>
    </citation>
    <scope>NUCLEOTIDE SEQUENCE [LARGE SCALE GENOMIC DNA]</scope>
    <source>
        <strain evidence="3 4">DSM 45622</strain>
    </source>
</reference>
<evidence type="ECO:0000313" key="4">
    <source>
        <dbReference type="Proteomes" id="UP000293638"/>
    </source>
</evidence>
<dbReference type="Pfam" id="PF00106">
    <property type="entry name" value="adh_short"/>
    <property type="match status" value="1"/>
</dbReference>
<dbReference type="OrthoDB" id="9808814at2"/>
<dbReference type="InterPro" id="IPR002347">
    <property type="entry name" value="SDR_fam"/>
</dbReference>
<accession>A0A4Q7NXB2</accession>
<dbReference type="Gene3D" id="3.40.50.720">
    <property type="entry name" value="NAD(P)-binding Rossmann-like Domain"/>
    <property type="match status" value="1"/>
</dbReference>
<dbReference type="GO" id="GO:0016020">
    <property type="term" value="C:membrane"/>
    <property type="evidence" value="ECO:0007669"/>
    <property type="project" value="TreeGrafter"/>
</dbReference>
<comment type="caution">
    <text evidence="3">The sequence shown here is derived from an EMBL/GenBank/DDBJ whole genome shotgun (WGS) entry which is preliminary data.</text>
</comment>